<evidence type="ECO:0000313" key="2">
    <source>
        <dbReference type="EMBL" id="KAJ8386953.1"/>
    </source>
</evidence>
<dbReference type="Proteomes" id="UP001221898">
    <property type="component" value="Unassembled WGS sequence"/>
</dbReference>
<gene>
    <name evidence="2" type="ORF">AAFF_G00161300</name>
</gene>
<feature type="region of interest" description="Disordered" evidence="1">
    <location>
        <begin position="246"/>
        <end position="295"/>
    </location>
</feature>
<feature type="compositionally biased region" description="Basic and acidic residues" evidence="1">
    <location>
        <begin position="249"/>
        <end position="295"/>
    </location>
</feature>
<sequence length="295" mass="35810">MEREQEAIREKITMERMKEEVERARQQNSQRSEATERMKEEIEEVKERMREEKEAIERAQAMLMEDEEERERLIEQVEMEIERMEAELGEQREEWRRKVEQLEENKNDQMEREIEMTRLRRKGMEEEQVLIMSTMELVDVMIEAVERDKERMKEEKNEMERGKERLREEGEEVAERMVKKEMKKERSEISEEIEGILFELERIEADMTRSLEADSGEECMREMEKMEGQAQMDECRRETVRKMGRLINRMKEDAQSKGRTETTRTGDAHQEVEEIIGEKKEQMDGKQMEDLERII</sequence>
<reference evidence="2" key="1">
    <citation type="journal article" date="2023" name="Science">
        <title>Genome structures resolve the early diversification of teleost fishes.</title>
        <authorList>
            <person name="Parey E."/>
            <person name="Louis A."/>
            <person name="Montfort J."/>
            <person name="Bouchez O."/>
            <person name="Roques C."/>
            <person name="Iampietro C."/>
            <person name="Lluch J."/>
            <person name="Castinel A."/>
            <person name="Donnadieu C."/>
            <person name="Desvignes T."/>
            <person name="Floi Bucao C."/>
            <person name="Jouanno E."/>
            <person name="Wen M."/>
            <person name="Mejri S."/>
            <person name="Dirks R."/>
            <person name="Jansen H."/>
            <person name="Henkel C."/>
            <person name="Chen W.J."/>
            <person name="Zahm M."/>
            <person name="Cabau C."/>
            <person name="Klopp C."/>
            <person name="Thompson A.W."/>
            <person name="Robinson-Rechavi M."/>
            <person name="Braasch I."/>
            <person name="Lecointre G."/>
            <person name="Bobe J."/>
            <person name="Postlethwait J.H."/>
            <person name="Berthelot C."/>
            <person name="Roest Crollius H."/>
            <person name="Guiguen Y."/>
        </authorList>
    </citation>
    <scope>NUCLEOTIDE SEQUENCE</scope>
    <source>
        <strain evidence="2">NC1722</strain>
    </source>
</reference>
<feature type="region of interest" description="Disordered" evidence="1">
    <location>
        <begin position="151"/>
        <end position="171"/>
    </location>
</feature>
<dbReference type="EMBL" id="JAINUG010000219">
    <property type="protein sequence ID" value="KAJ8386953.1"/>
    <property type="molecule type" value="Genomic_DNA"/>
</dbReference>
<keyword evidence="3" id="KW-1185">Reference proteome</keyword>
<proteinExistence type="predicted"/>
<organism evidence="2 3">
    <name type="scientific">Aldrovandia affinis</name>
    <dbReference type="NCBI Taxonomy" id="143900"/>
    <lineage>
        <taxon>Eukaryota</taxon>
        <taxon>Metazoa</taxon>
        <taxon>Chordata</taxon>
        <taxon>Craniata</taxon>
        <taxon>Vertebrata</taxon>
        <taxon>Euteleostomi</taxon>
        <taxon>Actinopterygii</taxon>
        <taxon>Neopterygii</taxon>
        <taxon>Teleostei</taxon>
        <taxon>Notacanthiformes</taxon>
        <taxon>Halosauridae</taxon>
        <taxon>Aldrovandia</taxon>
    </lineage>
</organism>
<evidence type="ECO:0000256" key="1">
    <source>
        <dbReference type="SAM" id="MobiDB-lite"/>
    </source>
</evidence>
<feature type="region of interest" description="Disordered" evidence="1">
    <location>
        <begin position="1"/>
        <end position="50"/>
    </location>
</feature>
<dbReference type="AlphaFoldDB" id="A0AAD7W866"/>
<protein>
    <submittedName>
        <fullName evidence="2">Uncharacterized protein</fullName>
    </submittedName>
</protein>
<name>A0AAD7W866_9TELE</name>
<accession>A0AAD7W866</accession>
<evidence type="ECO:0000313" key="3">
    <source>
        <dbReference type="Proteomes" id="UP001221898"/>
    </source>
</evidence>
<comment type="caution">
    <text evidence="2">The sequence shown here is derived from an EMBL/GenBank/DDBJ whole genome shotgun (WGS) entry which is preliminary data.</text>
</comment>
<feature type="compositionally biased region" description="Basic and acidic residues" evidence="1">
    <location>
        <begin position="33"/>
        <end position="50"/>
    </location>
</feature>
<feature type="compositionally biased region" description="Basic and acidic residues" evidence="1">
    <location>
        <begin position="1"/>
        <end position="25"/>
    </location>
</feature>